<reference evidence="1 2" key="1">
    <citation type="submission" date="2020-02" db="EMBL/GenBank/DDBJ databases">
        <authorList>
            <person name="Chaudhuri R."/>
        </authorList>
    </citation>
    <scope>NUCLEOTIDE SEQUENCE [LARGE SCALE GENOMIC DNA]</scope>
    <source>
        <strain evidence="1">SFB21</strain>
    </source>
</reference>
<evidence type="ECO:0000313" key="1">
    <source>
        <dbReference type="EMBL" id="CAB1215068.1"/>
    </source>
</evidence>
<dbReference type="EMBL" id="CADDTS010000028">
    <property type="protein sequence ID" value="CAB1215068.1"/>
    <property type="molecule type" value="Genomic_DNA"/>
</dbReference>
<dbReference type="AlphaFoldDB" id="A0A811GBM6"/>
<proteinExistence type="predicted"/>
<comment type="caution">
    <text evidence="1">The sequence shown here is derived from an EMBL/GenBank/DDBJ whole genome shotgun (WGS) entry which is preliminary data.</text>
</comment>
<accession>A0A811GBM6</accession>
<protein>
    <submittedName>
        <fullName evidence="1">Uncharacterized protein</fullName>
    </submittedName>
</protein>
<organism evidence="1 2">
    <name type="scientific">Acinetobacter bouvetii</name>
    <dbReference type="NCBI Taxonomy" id="202951"/>
    <lineage>
        <taxon>Bacteria</taxon>
        <taxon>Pseudomonadati</taxon>
        <taxon>Pseudomonadota</taxon>
        <taxon>Gammaproteobacteria</taxon>
        <taxon>Moraxellales</taxon>
        <taxon>Moraxellaceae</taxon>
        <taxon>Acinetobacter</taxon>
    </lineage>
</organism>
<evidence type="ECO:0000313" key="2">
    <source>
        <dbReference type="Proteomes" id="UP000489961"/>
    </source>
</evidence>
<gene>
    <name evidence="1" type="ORF">SFB21_1668</name>
</gene>
<name>A0A811GBM6_9GAMM</name>
<dbReference type="Proteomes" id="UP000489961">
    <property type="component" value="Unassembled WGS sequence"/>
</dbReference>
<sequence>MFDYSAGAYAYSIYDLAQPKGMSDKDYAIWRLTSNLDRNIKKDSKLIGAGERAKDGVFFPQYRFDRELFVQKV</sequence>